<dbReference type="GO" id="GO:0031418">
    <property type="term" value="F:L-ascorbic acid binding"/>
    <property type="evidence" value="ECO:0007669"/>
    <property type="project" value="UniProtKB-KW"/>
</dbReference>
<keyword evidence="4" id="KW-0560">Oxidoreductase</keyword>
<evidence type="ECO:0000313" key="8">
    <source>
        <dbReference type="Proteomes" id="UP000054695"/>
    </source>
</evidence>
<feature type="domain" description="Prolyl 4-hydroxylase alpha subunit" evidence="6">
    <location>
        <begin position="50"/>
        <end position="231"/>
    </location>
</feature>
<dbReference type="GO" id="GO:0071456">
    <property type="term" value="P:cellular response to hypoxia"/>
    <property type="evidence" value="ECO:0007669"/>
    <property type="project" value="TreeGrafter"/>
</dbReference>
<evidence type="ECO:0000256" key="1">
    <source>
        <dbReference type="ARBA" id="ARBA00001961"/>
    </source>
</evidence>
<accession>A0A0W0RVH0</accession>
<evidence type="ECO:0000313" key="7">
    <source>
        <dbReference type="EMBL" id="KTC75084.1"/>
    </source>
</evidence>
<feature type="region of interest" description="Disordered" evidence="5">
    <location>
        <begin position="1"/>
        <end position="26"/>
    </location>
</feature>
<dbReference type="Pfam" id="PF13640">
    <property type="entry name" value="2OG-FeII_Oxy_3"/>
    <property type="match status" value="1"/>
</dbReference>
<dbReference type="Gene3D" id="2.60.120.620">
    <property type="entry name" value="q2cbj1_9rhob like domain"/>
    <property type="match status" value="1"/>
</dbReference>
<comment type="cofactor">
    <cofactor evidence="1">
        <name>L-ascorbate</name>
        <dbReference type="ChEBI" id="CHEBI:38290"/>
    </cofactor>
</comment>
<comment type="caution">
    <text evidence="7">The sequence shown here is derived from an EMBL/GenBank/DDBJ whole genome shotgun (WGS) entry which is preliminary data.</text>
</comment>
<dbReference type="PANTHER" id="PTHR12907">
    <property type="entry name" value="EGL NINE HOMOLOG-RELATED"/>
    <property type="match status" value="1"/>
</dbReference>
<evidence type="ECO:0000256" key="4">
    <source>
        <dbReference type="ARBA" id="ARBA00023002"/>
    </source>
</evidence>
<dbReference type="GO" id="GO:0031543">
    <property type="term" value="F:peptidyl-proline dioxygenase activity"/>
    <property type="evidence" value="ECO:0007669"/>
    <property type="project" value="TreeGrafter"/>
</dbReference>
<evidence type="ECO:0000259" key="6">
    <source>
        <dbReference type="SMART" id="SM00702"/>
    </source>
</evidence>
<keyword evidence="2" id="KW-0847">Vitamin C</keyword>
<dbReference type="Proteomes" id="UP000054695">
    <property type="component" value="Unassembled WGS sequence"/>
</dbReference>
<reference evidence="7 8" key="1">
    <citation type="submission" date="2015-11" db="EMBL/GenBank/DDBJ databases">
        <title>Genomic analysis of 38 Legionella species identifies large and diverse effector repertoires.</title>
        <authorList>
            <person name="Burstein D."/>
            <person name="Amaro F."/>
            <person name="Zusman T."/>
            <person name="Lifshitz Z."/>
            <person name="Cohen O."/>
            <person name="Gilbert J.A."/>
            <person name="Pupko T."/>
            <person name="Shuman H.A."/>
            <person name="Segal G."/>
        </authorList>
    </citation>
    <scope>NUCLEOTIDE SEQUENCE [LARGE SCALE GENOMIC DNA]</scope>
    <source>
        <strain evidence="7 8">WIGA</strain>
    </source>
</reference>
<dbReference type="SMART" id="SM00702">
    <property type="entry name" value="P4Hc"/>
    <property type="match status" value="1"/>
</dbReference>
<keyword evidence="8" id="KW-1185">Reference proteome</keyword>
<evidence type="ECO:0000256" key="3">
    <source>
        <dbReference type="ARBA" id="ARBA00022964"/>
    </source>
</evidence>
<proteinExistence type="predicted"/>
<dbReference type="GO" id="GO:0008198">
    <property type="term" value="F:ferrous iron binding"/>
    <property type="evidence" value="ECO:0007669"/>
    <property type="project" value="TreeGrafter"/>
</dbReference>
<dbReference type="PANTHER" id="PTHR12907:SF26">
    <property type="entry name" value="HIF PROLYL HYDROXYLASE, ISOFORM C"/>
    <property type="match status" value="1"/>
</dbReference>
<feature type="compositionally biased region" description="Polar residues" evidence="5">
    <location>
        <begin position="11"/>
        <end position="26"/>
    </location>
</feature>
<keyword evidence="3" id="KW-0223">Dioxygenase</keyword>
<dbReference type="STRING" id="447.Lboz_1071"/>
<dbReference type="InterPro" id="IPR051559">
    <property type="entry name" value="HIF_prolyl_hydroxylases"/>
</dbReference>
<dbReference type="PATRIC" id="fig|447.4.peg.1151"/>
<organism evidence="7 8">
    <name type="scientific">Legionella bozemanae</name>
    <name type="common">Fluoribacter bozemanae</name>
    <dbReference type="NCBI Taxonomy" id="447"/>
    <lineage>
        <taxon>Bacteria</taxon>
        <taxon>Pseudomonadati</taxon>
        <taxon>Pseudomonadota</taxon>
        <taxon>Gammaproteobacteria</taxon>
        <taxon>Legionellales</taxon>
        <taxon>Legionellaceae</taxon>
        <taxon>Legionella</taxon>
    </lineage>
</organism>
<dbReference type="InterPro" id="IPR006620">
    <property type="entry name" value="Pro_4_hyd_alph"/>
</dbReference>
<protein>
    <submittedName>
        <fullName evidence="7">2OG-Fe(II) oxygenase</fullName>
    </submittedName>
</protein>
<dbReference type="AlphaFoldDB" id="A0A0W0RVH0"/>
<evidence type="ECO:0000256" key="5">
    <source>
        <dbReference type="SAM" id="MobiDB-lite"/>
    </source>
</evidence>
<name>A0A0W0RVH0_LEGBO</name>
<dbReference type="InterPro" id="IPR044862">
    <property type="entry name" value="Pro_4_hyd_alph_FE2OG_OXY"/>
</dbReference>
<evidence type="ECO:0000256" key="2">
    <source>
        <dbReference type="ARBA" id="ARBA00022896"/>
    </source>
</evidence>
<sequence length="250" mass="29195">MREDTERRTGVYTQSHENSSTASMKQFTPSVEFGKRSIDSEQLIHELCNQGFYIIDGFLESSQCQSLQAMACELYEQGLFRGAKIGLKLESHQNEVIRTDEIFWLDEKETHPAIQIFLERIQQLAQILNQSLFLGLHEFETHFAAYQPGTFYKKHIDQFAMQKTRKISCVYYLNKHWKAEFGGELKLYNSQDQLIENVLPLENRFICFNSELPHEVCITHQPRYSITGWMKTHSHFLLNRGEFSNLNGAN</sequence>
<dbReference type="EMBL" id="LNXU01000012">
    <property type="protein sequence ID" value="KTC75084.1"/>
    <property type="molecule type" value="Genomic_DNA"/>
</dbReference>
<gene>
    <name evidence="7" type="ORF">Lboz_1071</name>
</gene>